<feature type="region of interest" description="Disordered" evidence="1">
    <location>
        <begin position="330"/>
        <end position="349"/>
    </location>
</feature>
<feature type="compositionally biased region" description="Basic and acidic residues" evidence="1">
    <location>
        <begin position="199"/>
        <end position="208"/>
    </location>
</feature>
<dbReference type="EMBL" id="JRMP02000005">
    <property type="protein sequence ID" value="TLD94739.1"/>
    <property type="molecule type" value="Genomic_DNA"/>
</dbReference>
<dbReference type="PANTHER" id="PTHR43615">
    <property type="entry name" value="PHOSPHOENOLPYRUVATE SYNTHASE-RELATED"/>
    <property type="match status" value="1"/>
</dbReference>
<reference evidence="5" key="3">
    <citation type="submission" date="2018-04" db="EMBL/GenBank/DDBJ databases">
        <authorList>
            <person name="Sheh A."/>
            <person name="Shen Z."/>
            <person name="Mannion A.J."/>
            <person name="Fox J.G."/>
        </authorList>
    </citation>
    <scope>NUCLEOTIDE SEQUENCE</scope>
    <source>
        <strain evidence="5">MIT 97-6194</strain>
    </source>
</reference>
<protein>
    <recommendedName>
        <fullName evidence="8">PEP-utilising enzyme mobile domain-containing protein</fullName>
    </recommendedName>
</protein>
<dbReference type="InterPro" id="IPR002192">
    <property type="entry name" value="PPDK_AMP/ATP-bd"/>
</dbReference>
<accession>A0A347VPD1</accession>
<dbReference type="NCBIfam" id="NF004508">
    <property type="entry name" value="PRK05849.1"/>
    <property type="match status" value="1"/>
</dbReference>
<sequence>MKLESKALNLLNLSRLGLKSAKIAPLFITNFKEFMESKERVLDSIAKLKAKKLIIRSSSSSEDSAEKSNAGAFLSIANVDSSDSKAICEAIKKVADSMPSKTDSILIQEMLENITMCGVAFSVDKDNLSPYFCVQYDKSGSHDSVTSGSSNDIISYFEYRNVGELPHLDSKKTNVDCHEFANVNFRNDIACRPTNIESNLKDSKKDSKNLSPTHRPIINNIESKNQTPVRHPFSSIDFIESSDIAEMKQVINLIKELESIYKNHFLDIEFAFVETKDSNFIESKSQDSKKDSKKSQNLNCKDSKDSKKKQNLDSKTQMSAHHPIINNVDSKNQTLTHHPFSSVDSKKSAQRTINIESKSQDSILNAANHPIINNIESKKSTKHIINIDSKENIESKSLSPTHHPIIKNTAHATKTLYLLQVRSIVTKNKQNLFDKLPADALFRLYKRFNSLQTKRPHILGDRAIFGVMPDWNPAEIIGLRPKRLAFSLYKEIITDSIWAYQRDNYGYKDLRSHPLMHSFLGIPYIDVRLSFNSFIPKKLDSKIAEKLVNYYINTLAKNPNLHDKVEFEIVFSCYDLNAAAKLKRLQNHGFNDNEIKRLEFSLLELTNSILNEQNGLYKRDMERVARLDSKFASLKDSNLSPYDKIYWLLEECKRYGTLPFAGVARAGFVAMQLLNSLVEIGFLSVDEKNAFLNSLHTISKNLSLKISHLDSKNKAAFLREFGHLRAGTYNILSPRYDEAFESYFEIDSNVIKGSIDSIESKPTKNLQNLDSKKPFKLDSKRLKKLDNLLRENGLLITADGLFSFFKKAIEGREYAKFKFSKLLSYAIVVIGQLGAHYDISKEDMAHLDIQDIRILYANLFSQSPKVRFLEQIAANKQEYELTNAVKLPELLCEKSQIFHFFATRNMANFITQKSITAKVALESSKDLSGKIVLIKSADPGYDYIFTKNIAGFITCYGGANSHMAIRASELALPAVIGVGEEAFNLYTKAKKLQINAQEKQILAL</sequence>
<reference evidence="4 7" key="4">
    <citation type="submission" date="2019-12" db="EMBL/GenBank/DDBJ databases">
        <title>Multi-Generational Helicobacter saguini Isolates.</title>
        <authorList>
            <person name="Mannion A."/>
            <person name="Shen Z."/>
            <person name="Fox J.G."/>
        </authorList>
    </citation>
    <scope>NUCLEOTIDE SEQUENCE [LARGE SCALE GENOMIC DNA]</scope>
    <source>
        <strain evidence="4">16-048</strain>
        <strain evidence="7">16-048 (F4)</strain>
    </source>
</reference>
<dbReference type="Gene3D" id="3.30.1490.20">
    <property type="entry name" value="ATP-grasp fold, A domain"/>
    <property type="match status" value="1"/>
</dbReference>
<dbReference type="OrthoDB" id="3590125at2"/>
<dbReference type="InterPro" id="IPR008279">
    <property type="entry name" value="PEP-util_enz_mobile_dom"/>
</dbReference>
<comment type="caution">
    <text evidence="5">The sequence shown here is derived from an EMBL/GenBank/DDBJ whole genome shotgun (WGS) entry which is preliminary data.</text>
</comment>
<dbReference type="SUPFAM" id="SSF52009">
    <property type="entry name" value="Phosphohistidine domain"/>
    <property type="match status" value="1"/>
</dbReference>
<dbReference type="Gene3D" id="3.50.30.10">
    <property type="entry name" value="Phosphohistidine domain"/>
    <property type="match status" value="1"/>
</dbReference>
<evidence type="ECO:0000256" key="1">
    <source>
        <dbReference type="SAM" id="MobiDB-lite"/>
    </source>
</evidence>
<keyword evidence="6" id="KW-1185">Reference proteome</keyword>
<dbReference type="Proteomes" id="UP000029714">
    <property type="component" value="Unassembled WGS sequence"/>
</dbReference>
<evidence type="ECO:0000313" key="5">
    <source>
        <dbReference type="EMBL" id="TLD94739.1"/>
    </source>
</evidence>
<gene>
    <name evidence="4" type="ORF">DCO61_11645</name>
    <name evidence="5" type="ORF">LS64_004255</name>
</gene>
<dbReference type="Pfam" id="PF01326">
    <property type="entry name" value="PPDK_N"/>
    <property type="match status" value="1"/>
</dbReference>
<evidence type="ECO:0000313" key="6">
    <source>
        <dbReference type="Proteomes" id="UP000029714"/>
    </source>
</evidence>
<feature type="domain" description="Pyruvate phosphate dikinase AMP/ATP-binding" evidence="3">
    <location>
        <begin position="38"/>
        <end position="290"/>
    </location>
</feature>
<dbReference type="EMBL" id="QBIU01000002">
    <property type="protein sequence ID" value="MWV70615.1"/>
    <property type="molecule type" value="Genomic_DNA"/>
</dbReference>
<feature type="region of interest" description="Disordered" evidence="1">
    <location>
        <begin position="198"/>
        <end position="228"/>
    </location>
</feature>
<evidence type="ECO:0000313" key="7">
    <source>
        <dbReference type="Proteomes" id="UP000477070"/>
    </source>
</evidence>
<name>A0A347VPD1_9HELI</name>
<dbReference type="SUPFAM" id="SSF56059">
    <property type="entry name" value="Glutathione synthetase ATP-binding domain-like"/>
    <property type="match status" value="1"/>
</dbReference>
<dbReference type="GO" id="GO:0016772">
    <property type="term" value="F:transferase activity, transferring phosphorus-containing groups"/>
    <property type="evidence" value="ECO:0007669"/>
    <property type="project" value="InterPro"/>
</dbReference>
<evidence type="ECO:0008006" key="8">
    <source>
        <dbReference type="Google" id="ProtNLM"/>
    </source>
</evidence>
<evidence type="ECO:0000313" key="4">
    <source>
        <dbReference type="EMBL" id="MWV70615.1"/>
    </source>
</evidence>
<feature type="compositionally biased region" description="Basic and acidic residues" evidence="1">
    <location>
        <begin position="301"/>
        <end position="312"/>
    </location>
</feature>
<feature type="domain" description="PEP-utilising enzyme mobile" evidence="2">
    <location>
        <begin position="929"/>
        <end position="996"/>
    </location>
</feature>
<dbReference type="RefSeq" id="WP_034573280.1">
    <property type="nucleotide sequence ID" value="NZ_JRMP02000005.1"/>
</dbReference>
<evidence type="ECO:0000259" key="3">
    <source>
        <dbReference type="Pfam" id="PF01326"/>
    </source>
</evidence>
<evidence type="ECO:0000259" key="2">
    <source>
        <dbReference type="Pfam" id="PF00391"/>
    </source>
</evidence>
<feature type="compositionally biased region" description="Basic and acidic residues" evidence="1">
    <location>
        <begin position="281"/>
        <end position="294"/>
    </location>
</feature>
<dbReference type="AlphaFoldDB" id="A0A347VPD1"/>
<dbReference type="PANTHER" id="PTHR43615:SF1">
    <property type="entry name" value="PPDK_N DOMAIN-CONTAINING PROTEIN"/>
    <property type="match status" value="1"/>
</dbReference>
<dbReference type="InterPro" id="IPR036637">
    <property type="entry name" value="Phosphohistidine_dom_sf"/>
</dbReference>
<feature type="region of interest" description="Disordered" evidence="1">
    <location>
        <begin position="281"/>
        <end position="324"/>
    </location>
</feature>
<dbReference type="InterPro" id="IPR013815">
    <property type="entry name" value="ATP_grasp_subdomain_1"/>
</dbReference>
<reference evidence="5 6" key="2">
    <citation type="journal article" date="2016" name="Infect. Immun.">
        <title>Helicobacter saguini, a Novel Helicobacter Isolated from Cotton-Top Tamarins with Ulcerative Colitis, Has Proinflammatory Properties and Induces Typhlocolitis and Dysplasia in Gnotobiotic IL-10-/- Mice.</title>
        <authorList>
            <person name="Shen Z."/>
            <person name="Mannion A."/>
            <person name="Whary M.T."/>
            <person name="Muthupalani S."/>
            <person name="Sheh A."/>
            <person name="Feng Y."/>
            <person name="Gong G."/>
            <person name="Vandamme P."/>
            <person name="Holcombe H.R."/>
            <person name="Paster B.J."/>
            <person name="Fox J.G."/>
        </authorList>
    </citation>
    <scope>NUCLEOTIDE SEQUENCE [LARGE SCALE GENOMIC DNA]</scope>
    <source>
        <strain evidence="5 6">MIT 97-6194</strain>
    </source>
</reference>
<dbReference type="GO" id="GO:0005524">
    <property type="term" value="F:ATP binding"/>
    <property type="evidence" value="ECO:0007669"/>
    <property type="project" value="InterPro"/>
</dbReference>
<organism evidence="5 6">
    <name type="scientific">Helicobacter saguini</name>
    <dbReference type="NCBI Taxonomy" id="1548018"/>
    <lineage>
        <taxon>Bacteria</taxon>
        <taxon>Pseudomonadati</taxon>
        <taxon>Campylobacterota</taxon>
        <taxon>Epsilonproteobacteria</taxon>
        <taxon>Campylobacterales</taxon>
        <taxon>Helicobacteraceae</taxon>
        <taxon>Helicobacter</taxon>
    </lineage>
</organism>
<proteinExistence type="predicted"/>
<dbReference type="Proteomes" id="UP000477070">
    <property type="component" value="Unassembled WGS sequence"/>
</dbReference>
<reference evidence="5 6" key="1">
    <citation type="journal article" date="2014" name="Genome Announc.">
        <title>Draft genome sequences of eight enterohepatic helicobacter species isolated from both laboratory and wild rodents.</title>
        <authorList>
            <person name="Sheh A."/>
            <person name="Shen Z."/>
            <person name="Fox J.G."/>
        </authorList>
    </citation>
    <scope>NUCLEOTIDE SEQUENCE [LARGE SCALE GENOMIC DNA]</scope>
    <source>
        <strain evidence="5 6">MIT 97-6194</strain>
    </source>
</reference>
<dbReference type="Pfam" id="PF00391">
    <property type="entry name" value="PEP-utilizers"/>
    <property type="match status" value="1"/>
</dbReference>
<dbReference type="InterPro" id="IPR051549">
    <property type="entry name" value="PEP_Utilizing_Enz"/>
</dbReference>
<dbReference type="STRING" id="1548018.LS64_11840"/>